<evidence type="ECO:0000313" key="3">
    <source>
        <dbReference type="Proteomes" id="UP000827092"/>
    </source>
</evidence>
<dbReference type="AlphaFoldDB" id="A0AAV6V2Y3"/>
<name>A0AAV6V2Y3_9ARAC</name>
<accession>A0AAV6V2Y3</accession>
<protein>
    <submittedName>
        <fullName evidence="2">Uncharacterized protein</fullName>
    </submittedName>
</protein>
<keyword evidence="3" id="KW-1185">Reference proteome</keyword>
<proteinExistence type="predicted"/>
<dbReference type="EMBL" id="JAFNEN010000169">
    <property type="protein sequence ID" value="KAG8190979.1"/>
    <property type="molecule type" value="Genomic_DNA"/>
</dbReference>
<evidence type="ECO:0000313" key="2">
    <source>
        <dbReference type="EMBL" id="KAG8190979.1"/>
    </source>
</evidence>
<sequence length="88" mass="9541">MRISVDLTFIGETLANDSLKGESGVHGQHARRQASQQADVPGGEHQKAQEEEGCVVCAALQHRAPGLQEDPHLAHRRARLGHGEPTLF</sequence>
<feature type="region of interest" description="Disordered" evidence="1">
    <location>
        <begin position="17"/>
        <end position="49"/>
    </location>
</feature>
<organism evidence="2 3">
    <name type="scientific">Oedothorax gibbosus</name>
    <dbReference type="NCBI Taxonomy" id="931172"/>
    <lineage>
        <taxon>Eukaryota</taxon>
        <taxon>Metazoa</taxon>
        <taxon>Ecdysozoa</taxon>
        <taxon>Arthropoda</taxon>
        <taxon>Chelicerata</taxon>
        <taxon>Arachnida</taxon>
        <taxon>Araneae</taxon>
        <taxon>Araneomorphae</taxon>
        <taxon>Entelegynae</taxon>
        <taxon>Araneoidea</taxon>
        <taxon>Linyphiidae</taxon>
        <taxon>Erigoninae</taxon>
        <taxon>Oedothorax</taxon>
    </lineage>
</organism>
<reference evidence="2 3" key="1">
    <citation type="journal article" date="2022" name="Nat. Ecol. Evol.">
        <title>A masculinizing supergene underlies an exaggerated male reproductive morph in a spider.</title>
        <authorList>
            <person name="Hendrickx F."/>
            <person name="De Corte Z."/>
            <person name="Sonet G."/>
            <person name="Van Belleghem S.M."/>
            <person name="Kostlbacher S."/>
            <person name="Vangestel C."/>
        </authorList>
    </citation>
    <scope>NUCLEOTIDE SEQUENCE [LARGE SCALE GENOMIC DNA]</scope>
    <source>
        <strain evidence="2">W744_W776</strain>
    </source>
</reference>
<evidence type="ECO:0000256" key="1">
    <source>
        <dbReference type="SAM" id="MobiDB-lite"/>
    </source>
</evidence>
<comment type="caution">
    <text evidence="2">The sequence shown here is derived from an EMBL/GenBank/DDBJ whole genome shotgun (WGS) entry which is preliminary data.</text>
</comment>
<gene>
    <name evidence="2" type="ORF">JTE90_010838</name>
</gene>
<dbReference type="Proteomes" id="UP000827092">
    <property type="component" value="Unassembled WGS sequence"/>
</dbReference>